<dbReference type="InterPro" id="IPR045854">
    <property type="entry name" value="NO2/SO3_Rdtase_4Fe4S_sf"/>
</dbReference>
<evidence type="ECO:0000256" key="3">
    <source>
        <dbReference type="ARBA" id="ARBA00023002"/>
    </source>
</evidence>
<name>A7HTY2_PARL1</name>
<dbReference type="GO" id="GO:0051539">
    <property type="term" value="F:4 iron, 4 sulfur cluster binding"/>
    <property type="evidence" value="ECO:0007669"/>
    <property type="project" value="UniProtKB-UniRule"/>
</dbReference>
<evidence type="ECO:0000313" key="11">
    <source>
        <dbReference type="Proteomes" id="UP000006377"/>
    </source>
</evidence>
<dbReference type="RefSeq" id="WP_012110658.1">
    <property type="nucleotide sequence ID" value="NC_009719.1"/>
</dbReference>
<dbReference type="GO" id="GO:0005506">
    <property type="term" value="F:iron ion binding"/>
    <property type="evidence" value="ECO:0007669"/>
    <property type="project" value="InterPro"/>
</dbReference>
<dbReference type="InterPro" id="IPR036849">
    <property type="entry name" value="Enolase-like_C_sf"/>
</dbReference>
<comment type="function">
    <text evidence="7">Converts 2C-methyl-D-erythritol 2,4-cyclodiphosphate (ME-2,4cPP) into 1-hydroxy-2-methyl-2-(E)-butenyl 4-diphosphate.</text>
</comment>
<dbReference type="InterPro" id="IPR058579">
    <property type="entry name" value="IspG_C"/>
</dbReference>
<dbReference type="PANTHER" id="PTHR30454:SF0">
    <property type="entry name" value="4-HYDROXY-3-METHYLBUT-2-EN-1-YL DIPHOSPHATE SYNTHASE (FERREDOXIN), CHLOROPLASTIC"/>
    <property type="match status" value="1"/>
</dbReference>
<dbReference type="Gene3D" id="3.20.20.20">
    <property type="entry name" value="Dihydropteroate synthase-like"/>
    <property type="match status" value="1"/>
</dbReference>
<feature type="binding site" evidence="7">
    <location>
        <position position="316"/>
    </location>
    <ligand>
        <name>[4Fe-4S] cluster</name>
        <dbReference type="ChEBI" id="CHEBI:49883"/>
    </ligand>
</feature>
<dbReference type="InterPro" id="IPR011005">
    <property type="entry name" value="Dihydropteroate_synth-like_sf"/>
</dbReference>
<dbReference type="Gene3D" id="3.30.413.10">
    <property type="entry name" value="Sulfite Reductase Hemoprotein, domain 1"/>
    <property type="match status" value="1"/>
</dbReference>
<dbReference type="SUPFAM" id="SSF56014">
    <property type="entry name" value="Nitrite and sulphite reductase 4Fe-4S domain-like"/>
    <property type="match status" value="1"/>
</dbReference>
<accession>A7HTY2</accession>
<sequence>MSSSIRPWRDIMRRPSRQIHVGSVAVGGDAPISVQTMTNTLTSDAKATIEQIRRIEEAGCDIVRVSCPDEDSTRALKEIVRETKIPIVADIHFHYRRAIEAAEAGAACLRINPGNIGSAARVKEVVQAAKDHGVSMRIGVNAGSLERDLLEKYGEPCPEAMVESALDHARILQDHDFHEFKISVKASDPFLTVAAYQQLADAIDCPLHIGVTEAGGLMTGTIKSSIGLGMLLWGGIGDTIRVSLSADPVEEVKVGFDILKSLNLRHRGVTIISCPSCARQGFNVIETVKILEDRLAHISTPLTLSVIGCVVNGPGEAEQTDIGFTGGGAGSGMVYLAGLTDHKIKNEEIVEHLVSLVEEKAREIEAAKEAAEAALEPRALAGD</sequence>
<dbReference type="HAMAP" id="MF_00159">
    <property type="entry name" value="IspG"/>
    <property type="match status" value="1"/>
</dbReference>
<evidence type="ECO:0000256" key="4">
    <source>
        <dbReference type="ARBA" id="ARBA00023004"/>
    </source>
</evidence>
<dbReference type="OrthoDB" id="9803214at2"/>
<evidence type="ECO:0000256" key="2">
    <source>
        <dbReference type="ARBA" id="ARBA00022723"/>
    </source>
</evidence>
<comment type="pathway">
    <text evidence="7">Isoprenoid biosynthesis; isopentenyl diphosphate biosynthesis via DXP pathway; isopentenyl diphosphate from 1-deoxy-D-xylulose 5-phosphate: step 5/6.</text>
</comment>
<keyword evidence="1 7" id="KW-0004">4Fe-4S</keyword>
<keyword evidence="4 7" id="KW-0408">Iron</keyword>
<dbReference type="Proteomes" id="UP000006377">
    <property type="component" value="Chromosome"/>
</dbReference>
<dbReference type="HOGENOM" id="CLU_042258_0_0_5"/>
<reference evidence="10 11" key="1">
    <citation type="journal article" date="2011" name="Stand. Genomic Sci.">
        <title>Complete genome sequence of Parvibaculum lavamentivorans type strain (DS-1(T)).</title>
        <authorList>
            <person name="Schleheck D."/>
            <person name="Weiss M."/>
            <person name="Pitluck S."/>
            <person name="Bruce D."/>
            <person name="Land M.L."/>
            <person name="Han S."/>
            <person name="Saunders E."/>
            <person name="Tapia R."/>
            <person name="Detter C."/>
            <person name="Brettin T."/>
            <person name="Han J."/>
            <person name="Woyke T."/>
            <person name="Goodwin L."/>
            <person name="Pennacchio L."/>
            <person name="Nolan M."/>
            <person name="Cook A.M."/>
            <person name="Kjelleberg S."/>
            <person name="Thomas T."/>
        </authorList>
    </citation>
    <scope>NUCLEOTIDE SEQUENCE [LARGE SCALE GENOMIC DNA]</scope>
    <source>
        <strain evidence="11">DS-1 / DSM 13023 / NCIMB 13966</strain>
    </source>
</reference>
<gene>
    <name evidence="7" type="primary">ispG</name>
    <name evidence="10" type="ordered locus">Plav_1746</name>
</gene>
<dbReference type="GO" id="GO:0016114">
    <property type="term" value="P:terpenoid biosynthetic process"/>
    <property type="evidence" value="ECO:0007669"/>
    <property type="project" value="InterPro"/>
</dbReference>
<comment type="catalytic activity">
    <reaction evidence="7">
        <text>(2E)-4-hydroxy-3-methylbut-2-enyl diphosphate + oxidized [flavodoxin] + H2O + 2 H(+) = 2-C-methyl-D-erythritol 2,4-cyclic diphosphate + reduced [flavodoxin]</text>
        <dbReference type="Rhea" id="RHEA:43604"/>
        <dbReference type="Rhea" id="RHEA-COMP:10622"/>
        <dbReference type="Rhea" id="RHEA-COMP:10623"/>
        <dbReference type="ChEBI" id="CHEBI:15377"/>
        <dbReference type="ChEBI" id="CHEBI:15378"/>
        <dbReference type="ChEBI" id="CHEBI:57618"/>
        <dbReference type="ChEBI" id="CHEBI:58210"/>
        <dbReference type="ChEBI" id="CHEBI:58483"/>
        <dbReference type="ChEBI" id="CHEBI:128753"/>
        <dbReference type="EC" id="1.17.7.3"/>
    </reaction>
</comment>
<dbReference type="EC" id="1.17.7.3" evidence="7"/>
<feature type="domain" description="IspG C-terminal" evidence="9">
    <location>
        <begin position="271"/>
        <end position="358"/>
    </location>
</feature>
<dbReference type="SUPFAM" id="SSF51604">
    <property type="entry name" value="Enolase C-terminal domain-like"/>
    <property type="match status" value="1"/>
</dbReference>
<evidence type="ECO:0000313" key="10">
    <source>
        <dbReference type="EMBL" id="ABS63365.1"/>
    </source>
</evidence>
<dbReference type="InterPro" id="IPR016425">
    <property type="entry name" value="IspG_bac"/>
</dbReference>
<feature type="binding site" evidence="7">
    <location>
        <position position="309"/>
    </location>
    <ligand>
        <name>[4Fe-4S] cluster</name>
        <dbReference type="ChEBI" id="CHEBI:49883"/>
    </ligand>
</feature>
<dbReference type="PANTHER" id="PTHR30454">
    <property type="entry name" value="4-HYDROXY-3-METHYLBUT-2-EN-1-YL DIPHOSPHATE SYNTHASE"/>
    <property type="match status" value="1"/>
</dbReference>
<organism evidence="10 11">
    <name type="scientific">Parvibaculum lavamentivorans (strain DS-1 / DSM 13023 / NCIMB 13966)</name>
    <dbReference type="NCBI Taxonomy" id="402881"/>
    <lineage>
        <taxon>Bacteria</taxon>
        <taxon>Pseudomonadati</taxon>
        <taxon>Pseudomonadota</taxon>
        <taxon>Alphaproteobacteria</taxon>
        <taxon>Hyphomicrobiales</taxon>
        <taxon>Parvibaculaceae</taxon>
        <taxon>Parvibaculum</taxon>
    </lineage>
</organism>
<keyword evidence="5 7" id="KW-0411">Iron-sulfur</keyword>
<dbReference type="Pfam" id="PF26540">
    <property type="entry name" value="GcpE_C"/>
    <property type="match status" value="1"/>
</dbReference>
<dbReference type="PIRSF" id="PIRSF004640">
    <property type="entry name" value="IspG"/>
    <property type="match status" value="1"/>
</dbReference>
<feature type="domain" description="IspG TIM-barrel" evidence="8">
    <location>
        <begin position="16"/>
        <end position="255"/>
    </location>
</feature>
<dbReference type="GO" id="GO:0046429">
    <property type="term" value="F:4-hydroxy-3-methylbut-2-en-1-yl diphosphate synthase activity (ferredoxin)"/>
    <property type="evidence" value="ECO:0007669"/>
    <property type="project" value="UniProtKB-UniRule"/>
</dbReference>
<feature type="binding site" evidence="7">
    <location>
        <position position="274"/>
    </location>
    <ligand>
        <name>[4Fe-4S] cluster</name>
        <dbReference type="ChEBI" id="CHEBI:49883"/>
    </ligand>
</feature>
<dbReference type="STRING" id="402881.Plav_1746"/>
<dbReference type="Pfam" id="PF04551">
    <property type="entry name" value="GcpE"/>
    <property type="match status" value="1"/>
</dbReference>
<proteinExistence type="inferred from homology"/>
<dbReference type="InterPro" id="IPR004588">
    <property type="entry name" value="IspG_bac-typ"/>
</dbReference>
<dbReference type="KEGG" id="pla:Plav_1746"/>
<keyword evidence="11" id="KW-1185">Reference proteome</keyword>
<dbReference type="eggNOG" id="COG0821">
    <property type="taxonomic scope" value="Bacteria"/>
</dbReference>
<keyword evidence="2 7" id="KW-0479">Metal-binding</keyword>
<keyword evidence="3 7" id="KW-0560">Oxidoreductase</keyword>
<evidence type="ECO:0000256" key="7">
    <source>
        <dbReference type="HAMAP-Rule" id="MF_00159"/>
    </source>
</evidence>
<comment type="similarity">
    <text evidence="7">Belongs to the IspG family.</text>
</comment>
<dbReference type="EMBL" id="CP000774">
    <property type="protein sequence ID" value="ABS63365.1"/>
    <property type="molecule type" value="Genomic_DNA"/>
</dbReference>
<dbReference type="AlphaFoldDB" id="A7HTY2"/>
<evidence type="ECO:0000256" key="5">
    <source>
        <dbReference type="ARBA" id="ARBA00023014"/>
    </source>
</evidence>
<feature type="binding site" evidence="7">
    <location>
        <position position="277"/>
    </location>
    <ligand>
        <name>[4Fe-4S] cluster</name>
        <dbReference type="ChEBI" id="CHEBI:49883"/>
    </ligand>
</feature>
<keyword evidence="6 7" id="KW-0414">Isoprene biosynthesis</keyword>
<evidence type="ECO:0000256" key="6">
    <source>
        <dbReference type="ARBA" id="ARBA00023229"/>
    </source>
</evidence>
<evidence type="ECO:0000259" key="9">
    <source>
        <dbReference type="Pfam" id="PF26540"/>
    </source>
</evidence>
<dbReference type="InterPro" id="IPR058578">
    <property type="entry name" value="IspG_TIM"/>
</dbReference>
<comment type="cofactor">
    <cofactor evidence="7">
        <name>[4Fe-4S] cluster</name>
        <dbReference type="ChEBI" id="CHEBI:49883"/>
    </cofactor>
    <text evidence="7">Binds 1 [4Fe-4S] cluster.</text>
</comment>
<evidence type="ECO:0000256" key="1">
    <source>
        <dbReference type="ARBA" id="ARBA00022485"/>
    </source>
</evidence>
<dbReference type="GO" id="GO:0019288">
    <property type="term" value="P:isopentenyl diphosphate biosynthetic process, methylerythritol 4-phosphate pathway"/>
    <property type="evidence" value="ECO:0007669"/>
    <property type="project" value="UniProtKB-UniRule"/>
</dbReference>
<dbReference type="NCBIfam" id="TIGR00612">
    <property type="entry name" value="ispG_gcpE"/>
    <property type="match status" value="1"/>
</dbReference>
<evidence type="ECO:0000259" key="8">
    <source>
        <dbReference type="Pfam" id="PF04551"/>
    </source>
</evidence>
<dbReference type="UniPathway" id="UPA00056">
    <property type="reaction ID" value="UER00096"/>
</dbReference>
<dbReference type="NCBIfam" id="NF001540">
    <property type="entry name" value="PRK00366.1"/>
    <property type="match status" value="1"/>
</dbReference>
<protein>
    <recommendedName>
        <fullName evidence="7">4-hydroxy-3-methylbut-2-en-1-yl diphosphate synthase (flavodoxin)</fullName>
        <ecNumber evidence="7">1.17.7.3</ecNumber>
    </recommendedName>
    <alternativeName>
        <fullName evidence="7">1-hydroxy-2-methyl-2-(E)-butenyl 4-diphosphate synthase</fullName>
    </alternativeName>
</protein>
<dbReference type="GO" id="GO:0141197">
    <property type="term" value="F:4-hydroxy-3-methylbut-2-enyl-diphosphate synthase activity (flavodoxin)"/>
    <property type="evidence" value="ECO:0007669"/>
    <property type="project" value="UniProtKB-EC"/>
</dbReference>
<dbReference type="FunFam" id="3.20.20.20:FF:000001">
    <property type="entry name" value="4-hydroxy-3-methylbut-2-en-1-yl diphosphate synthase (flavodoxin)"/>
    <property type="match status" value="1"/>
</dbReference>